<gene>
    <name evidence="2" type="ORF">GCK72_007945</name>
</gene>
<proteinExistence type="predicted"/>
<organism evidence="2 3">
    <name type="scientific">Caenorhabditis remanei</name>
    <name type="common">Caenorhabditis vulgaris</name>
    <dbReference type="NCBI Taxonomy" id="31234"/>
    <lineage>
        <taxon>Eukaryota</taxon>
        <taxon>Metazoa</taxon>
        <taxon>Ecdysozoa</taxon>
        <taxon>Nematoda</taxon>
        <taxon>Chromadorea</taxon>
        <taxon>Rhabditida</taxon>
        <taxon>Rhabditina</taxon>
        <taxon>Rhabditomorpha</taxon>
        <taxon>Rhabditoidea</taxon>
        <taxon>Rhabditidae</taxon>
        <taxon>Peloderinae</taxon>
        <taxon>Caenorhabditis</taxon>
    </lineage>
</organism>
<reference evidence="2 3" key="1">
    <citation type="submission" date="2019-12" db="EMBL/GenBank/DDBJ databases">
        <title>Chromosome-level assembly of the Caenorhabditis remanei genome.</title>
        <authorList>
            <person name="Teterina A.A."/>
            <person name="Willis J.H."/>
            <person name="Phillips P.C."/>
        </authorList>
    </citation>
    <scope>NUCLEOTIDE SEQUENCE [LARGE SCALE GENOMIC DNA]</scope>
    <source>
        <strain evidence="2 3">PX506</strain>
        <tissue evidence="2">Whole organism</tissue>
    </source>
</reference>
<keyword evidence="1" id="KW-0732">Signal</keyword>
<evidence type="ECO:0000313" key="2">
    <source>
        <dbReference type="EMBL" id="KAF1767984.1"/>
    </source>
</evidence>
<protein>
    <recommendedName>
        <fullName evidence="4">C-type lectin domain-containing protein</fullName>
    </recommendedName>
</protein>
<evidence type="ECO:0000313" key="3">
    <source>
        <dbReference type="Proteomes" id="UP000483820"/>
    </source>
</evidence>
<dbReference type="Proteomes" id="UP000483820">
    <property type="component" value="Chromosome II"/>
</dbReference>
<name>A0A6A5HN07_CAERE</name>
<dbReference type="AlphaFoldDB" id="A0A6A5HN07"/>
<dbReference type="GeneID" id="78774561"/>
<dbReference type="EMBL" id="WUAV01000002">
    <property type="protein sequence ID" value="KAF1767984.1"/>
    <property type="molecule type" value="Genomic_DNA"/>
</dbReference>
<feature type="signal peptide" evidence="1">
    <location>
        <begin position="1"/>
        <end position="22"/>
    </location>
</feature>
<evidence type="ECO:0000256" key="1">
    <source>
        <dbReference type="SAM" id="SignalP"/>
    </source>
</evidence>
<sequence>MVSYRLLPVLFILTIGFIQVTGENPEEVPCEEETTTRTTVPSITPTTVTTTTTTVPKTNTIHPCANVDAPVAPYRTDTGAQCRAVSDCNLNGLVLSSMETDEEKASYIDCKPLISIFDLIYLVIFSGQKNNSQYYWDDGQAVPTIDQQPTIVDPAGSFAWFINKNSSIPGYGDHRVVALSGRGTPQVNGVICGAPGLQFTN</sequence>
<dbReference type="CTD" id="78774561"/>
<accession>A0A6A5HN07</accession>
<dbReference type="RefSeq" id="XP_053590747.1">
    <property type="nucleotide sequence ID" value="XM_053726553.1"/>
</dbReference>
<dbReference type="KEGG" id="crq:GCK72_007945"/>
<feature type="chain" id="PRO_5025676051" description="C-type lectin domain-containing protein" evidence="1">
    <location>
        <begin position="23"/>
        <end position="201"/>
    </location>
</feature>
<comment type="caution">
    <text evidence="2">The sequence shown here is derived from an EMBL/GenBank/DDBJ whole genome shotgun (WGS) entry which is preliminary data.</text>
</comment>
<evidence type="ECO:0008006" key="4">
    <source>
        <dbReference type="Google" id="ProtNLM"/>
    </source>
</evidence>